<dbReference type="InParanoid" id="H8MVQ3"/>
<proteinExistence type="predicted"/>
<dbReference type="KEGG" id="ccx:COCOR_04034"/>
<evidence type="ECO:0000313" key="1">
    <source>
        <dbReference type="EMBL" id="AFE05584.1"/>
    </source>
</evidence>
<keyword evidence="2" id="KW-1185">Reference proteome</keyword>
<sequence length="92" mass="9875">MGSGKHELAKQEEREAIVTKVAIAQGALTRCASEGHALNQYADPQEVIDELTGRLGTPGMECFESEEDIAEAVQKVLDEAPDECGCGPRDDD</sequence>
<dbReference type="AlphaFoldDB" id="H8MVQ3"/>
<dbReference type="EMBL" id="CP003389">
    <property type="protein sequence ID" value="AFE05584.1"/>
    <property type="molecule type" value="Genomic_DNA"/>
</dbReference>
<dbReference type="Gene3D" id="1.10.10.1920">
    <property type="match status" value="1"/>
</dbReference>
<evidence type="ECO:0000313" key="2">
    <source>
        <dbReference type="Proteomes" id="UP000007587"/>
    </source>
</evidence>
<dbReference type="HOGENOM" id="CLU_2408235_0_0_7"/>
<reference evidence="2" key="2">
    <citation type="submission" date="2012-03" db="EMBL/GenBank/DDBJ databases">
        <title>Genome sequence of the fruiting myxobacterium Corallococcus coralloides DSM 2259.</title>
        <authorList>
            <person name="Huntley S."/>
            <person name="Zhang Y."/>
            <person name="Treuner-Lange A."/>
            <person name="Sensen C.W."/>
            <person name="Sogaard-Andersen L."/>
        </authorList>
    </citation>
    <scope>NUCLEOTIDE SEQUENCE [LARGE SCALE GENOMIC DNA]</scope>
    <source>
        <strain evidence="2">ATCC 25202 / DSM 2259 / NBRC 100086 / M2</strain>
    </source>
</reference>
<reference evidence="1 2" key="1">
    <citation type="journal article" date="2012" name="J. Bacteriol.">
        <title>Complete Genome Sequence of the Fruiting Myxobacterium Corallococcus coralloides DSM 2259.</title>
        <authorList>
            <person name="Huntley S."/>
            <person name="Zhang Y."/>
            <person name="Treuner-Lange A."/>
            <person name="Kneip S."/>
            <person name="Sensen C.W."/>
            <person name="Sogaard-Andersen L."/>
        </authorList>
    </citation>
    <scope>NUCLEOTIDE SEQUENCE [LARGE SCALE GENOMIC DNA]</scope>
    <source>
        <strain evidence="2">ATCC 25202 / DSM 2259 / NBRC 100086 / M2</strain>
    </source>
</reference>
<accession>H8MVQ3</accession>
<dbReference type="InterPro" id="IPR048532">
    <property type="entry name" value="ea8_5-like_sf"/>
</dbReference>
<organism evidence="1 2">
    <name type="scientific">Corallococcus coralloides (strain ATCC 25202 / DSM 2259 / NBRC 100086 / M2)</name>
    <name type="common">Myxococcus coralloides</name>
    <dbReference type="NCBI Taxonomy" id="1144275"/>
    <lineage>
        <taxon>Bacteria</taxon>
        <taxon>Pseudomonadati</taxon>
        <taxon>Myxococcota</taxon>
        <taxon>Myxococcia</taxon>
        <taxon>Myxococcales</taxon>
        <taxon>Cystobacterineae</taxon>
        <taxon>Myxococcaceae</taxon>
        <taxon>Corallococcus</taxon>
    </lineage>
</organism>
<dbReference type="RefSeq" id="WP_014396845.1">
    <property type="nucleotide sequence ID" value="NC_017030.1"/>
</dbReference>
<protein>
    <submittedName>
        <fullName evidence="1">Uncharacterized protein</fullName>
    </submittedName>
</protein>
<dbReference type="Proteomes" id="UP000007587">
    <property type="component" value="Chromosome"/>
</dbReference>
<name>H8MVQ3_CORCM</name>
<gene>
    <name evidence="1" type="ordered locus">COCOR_04034</name>
</gene>